<protein>
    <submittedName>
        <fullName evidence="2">Alkaline phosphatase D</fullName>
    </submittedName>
</protein>
<dbReference type="InterPro" id="IPR018946">
    <property type="entry name" value="PhoD-like_MPP"/>
</dbReference>
<feature type="domain" description="PhoD-like phosphatase metallophosphatase" evidence="1">
    <location>
        <begin position="53"/>
        <end position="322"/>
    </location>
</feature>
<dbReference type="AlphaFoldDB" id="A0A3E0E243"/>
<dbReference type="Pfam" id="PF09423">
    <property type="entry name" value="PhoD"/>
    <property type="match status" value="1"/>
</dbReference>
<dbReference type="Proteomes" id="UP000256405">
    <property type="component" value="Unassembled WGS sequence"/>
</dbReference>
<dbReference type="EMBL" id="QUNF01000004">
    <property type="protein sequence ID" value="REG91399.1"/>
    <property type="molecule type" value="Genomic_DNA"/>
</dbReference>
<evidence type="ECO:0000259" key="1">
    <source>
        <dbReference type="Pfam" id="PF09423"/>
    </source>
</evidence>
<sequence>MNLSRIITTVFILSIAFSCKQQAETSVEIEQNVVEPIDVIAFGSCNRQDEPQPLWEPIISHNSDLFIWLGDNIYGDTDSMAVMKEKYELQNSIPAYQKLKAKTPIVGIWDDHDFGKNDAGNEYPYKDESRDLMYDFLDVPAESPLRDKKGGYGAYSYGPEGKRVKVILLDARYFRDTIGMENRTYIPNETGTILGDTQWKWLEDELKNNDAQVTIIGSGIQVLPKDHQFEKWANFPYEREKLLNLIGTYQTNGVVLLSGDRHIAEISKMEVPGIDHPVYEVTSSGLTHTWREYKDEPNQYRTGDLIAKLNFGMLYLDWQEDGVEVKMEVRGVMDSLYLEETFKRMF</sequence>
<dbReference type="PANTHER" id="PTHR33987:SF1">
    <property type="entry name" value="CALCINEURIN-LIKE METALLO-PHOSPHOESTERASE SUPERFAMILY PROTEIN"/>
    <property type="match status" value="1"/>
</dbReference>
<dbReference type="InterPro" id="IPR038607">
    <property type="entry name" value="PhoD-like_sf"/>
</dbReference>
<dbReference type="Gene3D" id="3.60.21.70">
    <property type="entry name" value="PhoD-like phosphatase"/>
    <property type="match status" value="1"/>
</dbReference>
<reference evidence="2 3" key="1">
    <citation type="submission" date="2018-08" db="EMBL/GenBank/DDBJ databases">
        <title>Genomic Encyclopedia of Archaeal and Bacterial Type Strains, Phase II (KMG-II): from individual species to whole genera.</title>
        <authorList>
            <person name="Goeker M."/>
        </authorList>
    </citation>
    <scope>NUCLEOTIDE SEQUENCE [LARGE SCALE GENOMIC DNA]</scope>
    <source>
        <strain evidence="2 3">DSM 15986</strain>
    </source>
</reference>
<organism evidence="2 3">
    <name type="scientific">Algoriphagus antarcticus</name>
    <dbReference type="NCBI Taxonomy" id="238540"/>
    <lineage>
        <taxon>Bacteria</taxon>
        <taxon>Pseudomonadati</taxon>
        <taxon>Bacteroidota</taxon>
        <taxon>Cytophagia</taxon>
        <taxon>Cytophagales</taxon>
        <taxon>Cyclobacteriaceae</taxon>
        <taxon>Algoriphagus</taxon>
    </lineage>
</organism>
<dbReference type="CDD" id="cd07389">
    <property type="entry name" value="MPP_PhoD"/>
    <property type="match status" value="1"/>
</dbReference>
<proteinExistence type="predicted"/>
<name>A0A3E0E243_9BACT</name>
<keyword evidence="3" id="KW-1185">Reference proteome</keyword>
<dbReference type="RefSeq" id="WP_086540503.1">
    <property type="nucleotide sequence ID" value="NZ_MSSW01000010.1"/>
</dbReference>
<gene>
    <name evidence="2" type="ORF">C8N25_10413</name>
</gene>
<dbReference type="InterPro" id="IPR029052">
    <property type="entry name" value="Metallo-depent_PP-like"/>
</dbReference>
<dbReference type="SUPFAM" id="SSF56300">
    <property type="entry name" value="Metallo-dependent phosphatases"/>
    <property type="match status" value="1"/>
</dbReference>
<evidence type="ECO:0000313" key="3">
    <source>
        <dbReference type="Proteomes" id="UP000256405"/>
    </source>
</evidence>
<dbReference type="PANTHER" id="PTHR33987">
    <property type="entry name" value="CALCINEURIN-LIKE METALLO-PHOSPHOESTERASE SUPERFAMILY PROTEIN"/>
    <property type="match status" value="1"/>
</dbReference>
<evidence type="ECO:0000313" key="2">
    <source>
        <dbReference type="EMBL" id="REG91399.1"/>
    </source>
</evidence>
<dbReference type="OrthoDB" id="9763616at2"/>
<accession>A0A3E0E243</accession>
<dbReference type="PROSITE" id="PS51257">
    <property type="entry name" value="PROKAR_LIPOPROTEIN"/>
    <property type="match status" value="1"/>
</dbReference>
<comment type="caution">
    <text evidence="2">The sequence shown here is derived from an EMBL/GenBank/DDBJ whole genome shotgun (WGS) entry which is preliminary data.</text>
</comment>